<name>A0A4R6IMD9_9SPHI</name>
<gene>
    <name evidence="2" type="ORF">CLV32_2319</name>
</gene>
<reference evidence="2 3" key="1">
    <citation type="submission" date="2019-03" db="EMBL/GenBank/DDBJ databases">
        <title>Genomic Encyclopedia of Archaeal and Bacterial Type Strains, Phase II (KMG-II): from individual species to whole genera.</title>
        <authorList>
            <person name="Goeker M."/>
        </authorList>
    </citation>
    <scope>NUCLEOTIDE SEQUENCE [LARGE SCALE GENOMIC DNA]</scope>
    <source>
        <strain evidence="2 3">DSM 19034</strain>
    </source>
</reference>
<evidence type="ECO:0000256" key="1">
    <source>
        <dbReference type="SAM" id="MobiDB-lite"/>
    </source>
</evidence>
<dbReference type="RefSeq" id="WP_133555426.1">
    <property type="nucleotide sequence ID" value="NZ_SNWM01000002.1"/>
</dbReference>
<comment type="caution">
    <text evidence="2">The sequence shown here is derived from an EMBL/GenBank/DDBJ whole genome shotgun (WGS) entry which is preliminary data.</text>
</comment>
<feature type="region of interest" description="Disordered" evidence="1">
    <location>
        <begin position="1"/>
        <end position="27"/>
    </location>
</feature>
<dbReference type="OrthoDB" id="799469at2"/>
<keyword evidence="3" id="KW-1185">Reference proteome</keyword>
<accession>A0A4R6IMD9</accession>
<organism evidence="2 3">
    <name type="scientific">Pedobacter duraquae</name>
    <dbReference type="NCBI Taxonomy" id="425511"/>
    <lineage>
        <taxon>Bacteria</taxon>
        <taxon>Pseudomonadati</taxon>
        <taxon>Bacteroidota</taxon>
        <taxon>Sphingobacteriia</taxon>
        <taxon>Sphingobacteriales</taxon>
        <taxon>Sphingobacteriaceae</taxon>
        <taxon>Pedobacter</taxon>
    </lineage>
</organism>
<dbReference type="AlphaFoldDB" id="A0A4R6IMD9"/>
<protein>
    <submittedName>
        <fullName evidence="2">Uncharacterized protein</fullName>
    </submittedName>
</protein>
<dbReference type="Proteomes" id="UP000295499">
    <property type="component" value="Unassembled WGS sequence"/>
</dbReference>
<proteinExistence type="predicted"/>
<sequence length="65" mass="7396">MLMIKTFTSPDSVNHAQQQPDLSDPDLLEPADALYYESIKPELNKLVKDPSDETILKILSYSRTM</sequence>
<dbReference type="EMBL" id="SNWM01000002">
    <property type="protein sequence ID" value="TDO23330.1"/>
    <property type="molecule type" value="Genomic_DNA"/>
</dbReference>
<feature type="compositionally biased region" description="Polar residues" evidence="1">
    <location>
        <begin position="1"/>
        <end position="21"/>
    </location>
</feature>
<evidence type="ECO:0000313" key="3">
    <source>
        <dbReference type="Proteomes" id="UP000295499"/>
    </source>
</evidence>
<evidence type="ECO:0000313" key="2">
    <source>
        <dbReference type="EMBL" id="TDO23330.1"/>
    </source>
</evidence>